<evidence type="ECO:0008006" key="10">
    <source>
        <dbReference type="Google" id="ProtNLM"/>
    </source>
</evidence>
<dbReference type="InterPro" id="IPR039537">
    <property type="entry name" value="Retrotran_Ty1/copia-like"/>
</dbReference>
<dbReference type="InterPro" id="IPR057670">
    <property type="entry name" value="SH3_retrovirus"/>
</dbReference>
<dbReference type="InterPro" id="IPR025724">
    <property type="entry name" value="GAG-pre-integrase_dom"/>
</dbReference>
<dbReference type="Gene3D" id="3.30.420.10">
    <property type="entry name" value="Ribonuclease H-like superfamily/Ribonuclease H"/>
    <property type="match status" value="1"/>
</dbReference>
<organism evidence="8 9">
    <name type="scientific">Mikania micrantha</name>
    <name type="common">bitter vine</name>
    <dbReference type="NCBI Taxonomy" id="192012"/>
    <lineage>
        <taxon>Eukaryota</taxon>
        <taxon>Viridiplantae</taxon>
        <taxon>Streptophyta</taxon>
        <taxon>Embryophyta</taxon>
        <taxon>Tracheophyta</taxon>
        <taxon>Spermatophyta</taxon>
        <taxon>Magnoliopsida</taxon>
        <taxon>eudicotyledons</taxon>
        <taxon>Gunneridae</taxon>
        <taxon>Pentapetalae</taxon>
        <taxon>asterids</taxon>
        <taxon>campanulids</taxon>
        <taxon>Asterales</taxon>
        <taxon>Asteraceae</taxon>
        <taxon>Asteroideae</taxon>
        <taxon>Heliantheae alliance</taxon>
        <taxon>Eupatorieae</taxon>
        <taxon>Mikania</taxon>
    </lineage>
</organism>
<name>A0A5N6N3H2_9ASTR</name>
<dbReference type="GO" id="GO:0015074">
    <property type="term" value="P:DNA integration"/>
    <property type="evidence" value="ECO:0007669"/>
    <property type="project" value="InterPro"/>
</dbReference>
<evidence type="ECO:0000256" key="1">
    <source>
        <dbReference type="ARBA" id="ARBA00022670"/>
    </source>
</evidence>
<dbReference type="InterPro" id="IPR054722">
    <property type="entry name" value="PolX-like_BBD"/>
</dbReference>
<feature type="domain" description="CCHC-type" evidence="6">
    <location>
        <begin position="280"/>
        <end position="295"/>
    </location>
</feature>
<dbReference type="Pfam" id="PF13961">
    <property type="entry name" value="DUF4219"/>
    <property type="match status" value="1"/>
</dbReference>
<comment type="caution">
    <text evidence="8">The sequence shown here is derived from an EMBL/GenBank/DDBJ whole genome shotgun (WGS) entry which is preliminary data.</text>
</comment>
<keyword evidence="3" id="KW-0378">Hydrolase</keyword>
<evidence type="ECO:0000313" key="8">
    <source>
        <dbReference type="EMBL" id="KAD4384336.1"/>
    </source>
</evidence>
<keyword evidence="1" id="KW-0645">Protease</keyword>
<sequence length="1060" mass="119703">MGDNNGNHGRNNANGAVAVRDGGSISYQCPMLTASNYTSWAIKMESIMDAQGIWDAIEPPDNTEVDVKIRKKARAFIFQTLPEDILLQVAKHKEAKEVWDALKIRNLGADRVQKARIQTLNREFELLSMKENESVDDFSSRIGTIASKFRALGSTIAEATQVKKLLNSAPDRLLPIVASIEQYSDLETMPFEEAVGRLKAFEERVKPLGQSKSSSDQLLFSRAEGQKQAGRGRGTNASDHFRGRGRGRGRYNSRGRGGRFPSNSFRKDDQRNQTSKQEKRCYNCDKYGHFAADCRAPRRNEDEANFTTQDDDQTLLMVTKDMVLLNEEKVFPNVYAKDKSEAGTWYLDNGASNHMTGNREFFSELIERTGRVRFGDGSAVNIKGKGSILLQCKNGDQKLITNVYYIPELCNNILSLGQFDEGGCKIIIKDGTLCLYEKSGAALMKVKRTQNRLYKINLQTALPICFLAKVNEKAWLWHARLGHLNFDALNKLTGKKMAEGIPLIDHHSQLCDACLVGKQRSSSLPSKASYRASQPLELIHADLCGPITPSTPAGNKYFLLLVDDFSRFMWIRMLKTKDEAYGAFRIFKEAVEKETGYKVKALRTDRGGEFTSTKFEQLCSEHGIKRFLTAPYTPQQNGVVERRNQTVLGTTRSLLKTMKMPRWMWGEGVRHAVYVLNRTPTKAVEDMTPYEALKRRKPKLNYLKVFGCTAHVKVPSVKLTKLDDRSEPMVYLGSEPGSKAYRLYNPRSKRVVVSRDAKFEEDKPWSWLDELKEDEDWVDFSVENESHFDSAQTSPNQSEGNSVESNSSSPNQSEGNSVADSSSTLNSSENNSSPLDDSNQSFLGPNSPISSANYGSVDGSPVSSSHYDDTPPKGFRDMNDVHSRTQVLQQIPFSRPYFDDSDHLLLNEEPATFSEANDDEEWRLAMQEELRSIEKNNTWRLVQPPNGVKPIGLRWVYKTKKDAKGNITRYKARLVAKGYVQKQGAKELWQNSNSSTVFLKMRLNCIQHPEPFPSLDLSYNTIDDIFEEEDSLHGLPFILERENYSHHEAAFELQVSIFGL</sequence>
<dbReference type="Pfam" id="PF00098">
    <property type="entry name" value="zf-CCHC"/>
    <property type="match status" value="1"/>
</dbReference>
<dbReference type="PANTHER" id="PTHR42648">
    <property type="entry name" value="TRANSPOSASE, PUTATIVE-RELATED"/>
    <property type="match status" value="1"/>
</dbReference>
<dbReference type="OrthoDB" id="2640446at2759"/>
<dbReference type="GO" id="GO:0008233">
    <property type="term" value="F:peptidase activity"/>
    <property type="evidence" value="ECO:0007669"/>
    <property type="project" value="UniProtKB-KW"/>
</dbReference>
<dbReference type="InterPro" id="IPR012337">
    <property type="entry name" value="RNaseH-like_sf"/>
</dbReference>
<dbReference type="InterPro" id="IPR001878">
    <property type="entry name" value="Znf_CCHC"/>
</dbReference>
<dbReference type="Pfam" id="PF13976">
    <property type="entry name" value="gag_pre-integrs"/>
    <property type="match status" value="1"/>
</dbReference>
<dbReference type="SMART" id="SM00343">
    <property type="entry name" value="ZnF_C2HC"/>
    <property type="match status" value="1"/>
</dbReference>
<dbReference type="Pfam" id="PF25597">
    <property type="entry name" value="SH3_retrovirus"/>
    <property type="match status" value="1"/>
</dbReference>
<evidence type="ECO:0000256" key="3">
    <source>
        <dbReference type="ARBA" id="ARBA00022801"/>
    </source>
</evidence>
<gene>
    <name evidence="8" type="ORF">E3N88_24504</name>
</gene>
<dbReference type="Pfam" id="PF07727">
    <property type="entry name" value="RVT_2"/>
    <property type="match status" value="1"/>
</dbReference>
<keyword evidence="4" id="KW-0862">Zinc</keyword>
<feature type="domain" description="Integrase catalytic" evidence="7">
    <location>
        <begin position="531"/>
        <end position="697"/>
    </location>
</feature>
<accession>A0A5N6N3H2</accession>
<dbReference type="SUPFAM" id="SSF57756">
    <property type="entry name" value="Retrovirus zinc finger-like domains"/>
    <property type="match status" value="1"/>
</dbReference>
<feature type="compositionally biased region" description="Low complexity" evidence="5">
    <location>
        <begin position="796"/>
        <end position="839"/>
    </location>
</feature>
<dbReference type="InterPro" id="IPR001584">
    <property type="entry name" value="Integrase_cat-core"/>
</dbReference>
<evidence type="ECO:0000256" key="5">
    <source>
        <dbReference type="SAM" id="MobiDB-lite"/>
    </source>
</evidence>
<evidence type="ECO:0000256" key="2">
    <source>
        <dbReference type="ARBA" id="ARBA00022723"/>
    </source>
</evidence>
<dbReference type="InterPro" id="IPR013103">
    <property type="entry name" value="RVT_2"/>
</dbReference>
<dbReference type="Pfam" id="PF00665">
    <property type="entry name" value="rve"/>
    <property type="match status" value="1"/>
</dbReference>
<dbReference type="PROSITE" id="PS50994">
    <property type="entry name" value="INTEGRASE"/>
    <property type="match status" value="1"/>
</dbReference>
<dbReference type="InterPro" id="IPR025314">
    <property type="entry name" value="DUF4219"/>
</dbReference>
<feature type="compositionally biased region" description="Basic and acidic residues" evidence="5">
    <location>
        <begin position="866"/>
        <end position="878"/>
    </location>
</feature>
<dbReference type="GO" id="GO:0008270">
    <property type="term" value="F:zinc ion binding"/>
    <property type="evidence" value="ECO:0007669"/>
    <property type="project" value="UniProtKB-KW"/>
</dbReference>
<dbReference type="GO" id="GO:0006508">
    <property type="term" value="P:proteolysis"/>
    <property type="evidence" value="ECO:0007669"/>
    <property type="project" value="UniProtKB-KW"/>
</dbReference>
<protein>
    <recommendedName>
        <fullName evidence="10">Integrase catalytic domain-containing protein</fullName>
    </recommendedName>
</protein>
<feature type="compositionally biased region" description="Basic residues" evidence="5">
    <location>
        <begin position="243"/>
        <end position="257"/>
    </location>
</feature>
<keyword evidence="9" id="KW-1185">Reference proteome</keyword>
<dbReference type="SUPFAM" id="SSF53098">
    <property type="entry name" value="Ribonuclease H-like"/>
    <property type="match status" value="1"/>
</dbReference>
<evidence type="ECO:0000256" key="4">
    <source>
        <dbReference type="PROSITE-ProRule" id="PRU00047"/>
    </source>
</evidence>
<evidence type="ECO:0000259" key="7">
    <source>
        <dbReference type="PROSITE" id="PS50994"/>
    </source>
</evidence>
<dbReference type="PROSITE" id="PS50158">
    <property type="entry name" value="ZF_CCHC"/>
    <property type="match status" value="1"/>
</dbReference>
<feature type="region of interest" description="Disordered" evidence="5">
    <location>
        <begin position="785"/>
        <end position="878"/>
    </location>
</feature>
<reference evidence="8 9" key="1">
    <citation type="submission" date="2019-05" db="EMBL/GenBank/DDBJ databases">
        <title>Mikania micrantha, genome provides insights into the molecular mechanism of rapid growth.</title>
        <authorList>
            <person name="Liu B."/>
        </authorList>
    </citation>
    <scope>NUCLEOTIDE SEQUENCE [LARGE SCALE GENOMIC DNA]</scope>
    <source>
        <strain evidence="8">NLD-2019</strain>
        <tissue evidence="8">Leaf</tissue>
    </source>
</reference>
<proteinExistence type="predicted"/>
<dbReference type="GO" id="GO:0003676">
    <property type="term" value="F:nucleic acid binding"/>
    <property type="evidence" value="ECO:0007669"/>
    <property type="project" value="InterPro"/>
</dbReference>
<evidence type="ECO:0000313" key="9">
    <source>
        <dbReference type="Proteomes" id="UP000326396"/>
    </source>
</evidence>
<dbReference type="InterPro" id="IPR036397">
    <property type="entry name" value="RNaseH_sf"/>
</dbReference>
<dbReference type="InterPro" id="IPR036875">
    <property type="entry name" value="Znf_CCHC_sf"/>
</dbReference>
<dbReference type="Proteomes" id="UP000326396">
    <property type="component" value="Linkage Group LG3"/>
</dbReference>
<evidence type="ECO:0000259" key="6">
    <source>
        <dbReference type="PROSITE" id="PS50158"/>
    </source>
</evidence>
<feature type="compositionally biased region" description="Basic and acidic residues" evidence="5">
    <location>
        <begin position="265"/>
        <end position="278"/>
    </location>
</feature>
<dbReference type="Pfam" id="PF14223">
    <property type="entry name" value="Retrotran_gag_2"/>
    <property type="match status" value="1"/>
</dbReference>
<dbReference type="Pfam" id="PF22936">
    <property type="entry name" value="Pol_BBD"/>
    <property type="match status" value="1"/>
</dbReference>
<dbReference type="EMBL" id="SZYD01000013">
    <property type="protein sequence ID" value="KAD4384336.1"/>
    <property type="molecule type" value="Genomic_DNA"/>
</dbReference>
<dbReference type="PANTHER" id="PTHR42648:SF25">
    <property type="entry name" value="RNA-DIRECTED DNA POLYMERASE"/>
    <property type="match status" value="1"/>
</dbReference>
<dbReference type="AlphaFoldDB" id="A0A5N6N3H2"/>
<dbReference type="Gene3D" id="4.10.60.10">
    <property type="entry name" value="Zinc finger, CCHC-type"/>
    <property type="match status" value="1"/>
</dbReference>
<feature type="region of interest" description="Disordered" evidence="5">
    <location>
        <begin position="223"/>
        <end position="278"/>
    </location>
</feature>
<keyword evidence="4" id="KW-0863">Zinc-finger</keyword>
<feature type="compositionally biased region" description="Polar residues" evidence="5">
    <location>
        <begin position="840"/>
        <end position="854"/>
    </location>
</feature>
<keyword evidence="2" id="KW-0479">Metal-binding</keyword>